<protein>
    <submittedName>
        <fullName evidence="1">Gliding motility lipoprotein GldH</fullName>
    </submittedName>
</protein>
<dbReference type="InterPro" id="IPR020018">
    <property type="entry name" value="Motility-assoc_lipoprot_GldH"/>
</dbReference>
<dbReference type="Pfam" id="PF14109">
    <property type="entry name" value="GldH_lipo"/>
    <property type="match status" value="1"/>
</dbReference>
<gene>
    <name evidence="1" type="ORF">H9I45_11750</name>
</gene>
<evidence type="ECO:0000313" key="1">
    <source>
        <dbReference type="EMBL" id="QOD60016.1"/>
    </source>
</evidence>
<reference evidence="1 2" key="1">
    <citation type="journal article" date="2016" name="Int. J. Syst. Evol. Microbiol.">
        <title>Polaribacter haliotis sp. nov., isolated from the gut of abalone Haliotis discus hannai.</title>
        <authorList>
            <person name="Kim Y.O."/>
            <person name="Park I.S."/>
            <person name="Park S."/>
            <person name="Nam B.H."/>
            <person name="Park J.M."/>
            <person name="Kim D.G."/>
            <person name="Yoon J.H."/>
        </authorList>
    </citation>
    <scope>NUCLEOTIDE SEQUENCE [LARGE SCALE GENOMIC DNA]</scope>
    <source>
        <strain evidence="1 2">KCTC 52418</strain>
    </source>
</reference>
<keyword evidence="2" id="KW-1185">Reference proteome</keyword>
<dbReference type="EMBL" id="CP061813">
    <property type="protein sequence ID" value="QOD60016.1"/>
    <property type="molecule type" value="Genomic_DNA"/>
</dbReference>
<sequence length="167" mass="19391">MLGIPKRNKVLFLVIISIFLISCDGKTEFNQYKSIENGSWKANEKVFFTFDVKDTIQEKNLFINIRNNNDFEFSNLYVITELMFPNGTEVVDTLQYEMADVSGHFLGNGFTEIKDNKLFYKENKIFPISGEYQFNIRQAMRKNGEVNPIPFLEGITDVGFSIERINE</sequence>
<dbReference type="NCBIfam" id="TIGR03511">
    <property type="entry name" value="GldH_lipo"/>
    <property type="match status" value="1"/>
</dbReference>
<keyword evidence="1" id="KW-0449">Lipoprotein</keyword>
<accession>A0A7L8ADD4</accession>
<dbReference type="AlphaFoldDB" id="A0A7L8ADD4"/>
<dbReference type="RefSeq" id="WP_088352720.1">
    <property type="nucleotide sequence ID" value="NZ_CP061813.1"/>
</dbReference>
<dbReference type="PROSITE" id="PS51257">
    <property type="entry name" value="PROKAR_LIPOPROTEIN"/>
    <property type="match status" value="1"/>
</dbReference>
<organism evidence="1 2">
    <name type="scientific">Polaribacter haliotis</name>
    <dbReference type="NCBI Taxonomy" id="1888915"/>
    <lineage>
        <taxon>Bacteria</taxon>
        <taxon>Pseudomonadati</taxon>
        <taxon>Bacteroidota</taxon>
        <taxon>Flavobacteriia</taxon>
        <taxon>Flavobacteriales</taxon>
        <taxon>Flavobacteriaceae</taxon>
    </lineage>
</organism>
<dbReference type="KEGG" id="phal:H9I45_11750"/>
<proteinExistence type="predicted"/>
<evidence type="ECO:0000313" key="2">
    <source>
        <dbReference type="Proteomes" id="UP000516764"/>
    </source>
</evidence>
<dbReference type="OrthoDB" id="982482at2"/>
<dbReference type="Proteomes" id="UP000516764">
    <property type="component" value="Chromosome"/>
</dbReference>
<name>A0A7L8ADD4_9FLAO</name>